<evidence type="ECO:0000313" key="4">
    <source>
        <dbReference type="Proteomes" id="UP000715441"/>
    </source>
</evidence>
<dbReference type="SUPFAM" id="SSF56801">
    <property type="entry name" value="Acetyl-CoA synthetase-like"/>
    <property type="match status" value="1"/>
</dbReference>
<dbReference type="Pfam" id="PF13193">
    <property type="entry name" value="AMP-binding_C"/>
    <property type="match status" value="1"/>
</dbReference>
<dbReference type="Proteomes" id="UP000715441">
    <property type="component" value="Unassembled WGS sequence"/>
</dbReference>
<dbReference type="InterPro" id="IPR000873">
    <property type="entry name" value="AMP-dep_synth/lig_dom"/>
</dbReference>
<dbReference type="PANTHER" id="PTHR43767">
    <property type="entry name" value="LONG-CHAIN-FATTY-ACID--COA LIGASE"/>
    <property type="match status" value="1"/>
</dbReference>
<dbReference type="PANTHER" id="PTHR43767:SF1">
    <property type="entry name" value="NONRIBOSOMAL PEPTIDE SYNTHASE PES1 (EUROFUNG)-RELATED"/>
    <property type="match status" value="1"/>
</dbReference>
<dbReference type="InterPro" id="IPR025110">
    <property type="entry name" value="AMP-bd_C"/>
</dbReference>
<feature type="domain" description="AMP-binding enzyme C-terminal" evidence="2">
    <location>
        <begin position="427"/>
        <end position="502"/>
    </location>
</feature>
<sequence length="528" mass="57198">MSPAELDHEARTPAALLRAQALRNPDGTFVITDRDRVSWQEMWERVGLIASGLADLGVVACDTVVLAMDNRIELLESWLAVASLGAIEVPLNPEMLGERLLYLLNHSRARVAVVDPSVAARIESLAPHLDHLERIVTVDTPLRSSSGGPTLGALRAGSRPLSEPYPADEAQVSAILYTSGSTGPPKGVIVPNGQHLANARQGAAAANLGADDVMYLCLPLHHNMAQGYGIMPALLTGCSVRLAAKFDRSAFWDEVRGCEATVWPFVGGLLALLADLPVSEDDKDNPLRVAYGVPVPKHLHRAFESRFGLTLVHGYGSTEATIPVWSDENSPPGAAGTVLPDYRVRVVDETDHCLPPGTVGEICVRPERPNTMFAGYFHDPQKTVAAWRNLWFHTGDHGCFDDAGNLWFRGRAGDAIRRFGEFVDAEEVEAAVLAHDAISQAACVGVPDAVAGEEVLVSVVPRPGVAVSPAELRRWLDQRLPRYARPRYISVDATIPLTPTGKVQRYKVRERGVPASAYDFLKKESVSH</sequence>
<keyword evidence="4" id="KW-1185">Reference proteome</keyword>
<protein>
    <submittedName>
        <fullName evidence="3">AMP-binding protein</fullName>
    </submittedName>
</protein>
<evidence type="ECO:0000313" key="3">
    <source>
        <dbReference type="EMBL" id="NKQ56113.1"/>
    </source>
</evidence>
<feature type="domain" description="AMP-dependent synthetase/ligase" evidence="1">
    <location>
        <begin position="18"/>
        <end position="377"/>
    </location>
</feature>
<dbReference type="RefSeq" id="WP_168519155.1">
    <property type="nucleotide sequence ID" value="NZ_JAAXLS010000020.1"/>
</dbReference>
<dbReference type="Gene3D" id="3.40.50.12780">
    <property type="entry name" value="N-terminal domain of ligase-like"/>
    <property type="match status" value="1"/>
</dbReference>
<evidence type="ECO:0000259" key="1">
    <source>
        <dbReference type="Pfam" id="PF00501"/>
    </source>
</evidence>
<accession>A0ABX1J8M0</accession>
<reference evidence="3 4" key="1">
    <citation type="submission" date="2020-04" db="EMBL/GenBank/DDBJ databases">
        <title>Novel species.</title>
        <authorList>
            <person name="Teo W.F.A."/>
            <person name="Lipun K."/>
            <person name="Srisuk N."/>
            <person name="Duangmal K."/>
        </authorList>
    </citation>
    <scope>NUCLEOTIDE SEQUENCE [LARGE SCALE GENOMIC DNA]</scope>
    <source>
        <strain evidence="3 4">K13G38</strain>
    </source>
</reference>
<organism evidence="3 4">
    <name type="scientific">Amycolatopsis acididurans</name>
    <dbReference type="NCBI Taxonomy" id="2724524"/>
    <lineage>
        <taxon>Bacteria</taxon>
        <taxon>Bacillati</taxon>
        <taxon>Actinomycetota</taxon>
        <taxon>Actinomycetes</taxon>
        <taxon>Pseudonocardiales</taxon>
        <taxon>Pseudonocardiaceae</taxon>
        <taxon>Amycolatopsis</taxon>
    </lineage>
</organism>
<dbReference type="EMBL" id="JAAXLS010000020">
    <property type="protein sequence ID" value="NKQ56113.1"/>
    <property type="molecule type" value="Genomic_DNA"/>
</dbReference>
<name>A0ABX1J8M0_9PSEU</name>
<dbReference type="InterPro" id="IPR050237">
    <property type="entry name" value="ATP-dep_AMP-bd_enzyme"/>
</dbReference>
<dbReference type="InterPro" id="IPR020845">
    <property type="entry name" value="AMP-binding_CS"/>
</dbReference>
<dbReference type="InterPro" id="IPR042099">
    <property type="entry name" value="ANL_N_sf"/>
</dbReference>
<proteinExistence type="predicted"/>
<dbReference type="Gene3D" id="3.30.300.30">
    <property type="match status" value="1"/>
</dbReference>
<dbReference type="InterPro" id="IPR045851">
    <property type="entry name" value="AMP-bd_C_sf"/>
</dbReference>
<evidence type="ECO:0000259" key="2">
    <source>
        <dbReference type="Pfam" id="PF13193"/>
    </source>
</evidence>
<dbReference type="Pfam" id="PF00501">
    <property type="entry name" value="AMP-binding"/>
    <property type="match status" value="1"/>
</dbReference>
<dbReference type="PROSITE" id="PS00455">
    <property type="entry name" value="AMP_BINDING"/>
    <property type="match status" value="1"/>
</dbReference>
<gene>
    <name evidence="3" type="ORF">HFP15_24860</name>
</gene>
<comment type="caution">
    <text evidence="3">The sequence shown here is derived from an EMBL/GenBank/DDBJ whole genome shotgun (WGS) entry which is preliminary data.</text>
</comment>